<comment type="caution">
    <text evidence="1">The sequence shown here is derived from an EMBL/GenBank/DDBJ whole genome shotgun (WGS) entry which is preliminary data.</text>
</comment>
<sequence length="80" mass="8880">MDIIGYVRRRFDSTPWTHVPGPGHQRKLSAPQVATLSSETTLPTIGNHNALLYKQHAAQSEELGCQSLASRMPRQTLVNI</sequence>
<name>A0A1D2JF69_PARBR</name>
<gene>
    <name evidence="1" type="ORF">ACO22_03710</name>
</gene>
<accession>A0A1D2JF69</accession>
<dbReference type="Proteomes" id="UP000242814">
    <property type="component" value="Unassembled WGS sequence"/>
</dbReference>
<protein>
    <submittedName>
        <fullName evidence="1">Uncharacterized protein</fullName>
    </submittedName>
</protein>
<proteinExistence type="predicted"/>
<dbReference type="AlphaFoldDB" id="A0A1D2JF69"/>
<dbReference type="EMBL" id="LZYO01000132">
    <property type="protein sequence ID" value="ODH29606.1"/>
    <property type="molecule type" value="Genomic_DNA"/>
</dbReference>
<evidence type="ECO:0000313" key="2">
    <source>
        <dbReference type="Proteomes" id="UP000242814"/>
    </source>
</evidence>
<reference evidence="1 2" key="1">
    <citation type="submission" date="2016-06" db="EMBL/GenBank/DDBJ databases">
        <authorList>
            <person name="Kjaerup R.B."/>
            <person name="Dalgaard T.S."/>
            <person name="Juul-Madsen H.R."/>
        </authorList>
    </citation>
    <scope>NUCLEOTIDE SEQUENCE [LARGE SCALE GENOMIC DNA]</scope>
    <source>
        <strain evidence="1 2">Pb300</strain>
    </source>
</reference>
<organism evidence="1 2">
    <name type="scientific">Paracoccidioides brasiliensis</name>
    <dbReference type="NCBI Taxonomy" id="121759"/>
    <lineage>
        <taxon>Eukaryota</taxon>
        <taxon>Fungi</taxon>
        <taxon>Dikarya</taxon>
        <taxon>Ascomycota</taxon>
        <taxon>Pezizomycotina</taxon>
        <taxon>Eurotiomycetes</taxon>
        <taxon>Eurotiomycetidae</taxon>
        <taxon>Onygenales</taxon>
        <taxon>Ajellomycetaceae</taxon>
        <taxon>Paracoccidioides</taxon>
    </lineage>
</organism>
<evidence type="ECO:0000313" key="1">
    <source>
        <dbReference type="EMBL" id="ODH29606.1"/>
    </source>
</evidence>